<accession>A0A1G2BKJ5</accession>
<organism evidence="1 2">
    <name type="scientific">Candidatus Komeilibacteria bacterium RIFCSPLOWO2_01_FULL_45_10</name>
    <dbReference type="NCBI Taxonomy" id="1798550"/>
    <lineage>
        <taxon>Bacteria</taxon>
        <taxon>Candidatus Komeiliibacteriota</taxon>
    </lineage>
</organism>
<comment type="caution">
    <text evidence="1">The sequence shown here is derived from an EMBL/GenBank/DDBJ whole genome shotgun (WGS) entry which is preliminary data.</text>
</comment>
<evidence type="ECO:0000313" key="1">
    <source>
        <dbReference type="EMBL" id="OGY89029.1"/>
    </source>
</evidence>
<dbReference type="AlphaFoldDB" id="A0A1G2BKJ5"/>
<reference evidence="1 2" key="1">
    <citation type="journal article" date="2016" name="Nat. Commun.">
        <title>Thousands of microbial genomes shed light on interconnected biogeochemical processes in an aquifer system.</title>
        <authorList>
            <person name="Anantharaman K."/>
            <person name="Brown C.T."/>
            <person name="Hug L.A."/>
            <person name="Sharon I."/>
            <person name="Castelle C.J."/>
            <person name="Probst A.J."/>
            <person name="Thomas B.C."/>
            <person name="Singh A."/>
            <person name="Wilkins M.J."/>
            <person name="Karaoz U."/>
            <person name="Brodie E.L."/>
            <person name="Williams K.H."/>
            <person name="Hubbard S.S."/>
            <person name="Banfield J.F."/>
        </authorList>
    </citation>
    <scope>NUCLEOTIDE SEQUENCE [LARGE SCALE GENOMIC DNA]</scope>
</reference>
<dbReference type="STRING" id="1798550.A2927_00695"/>
<sequence length="74" mass="8309">MIVEIVFKEQPVFELTGYEKTELPTGAIFSNPVEKRVEVVVKKHPDGRVSVFTDKLEVIKTIAQSAEVVDIHAK</sequence>
<proteinExistence type="predicted"/>
<evidence type="ECO:0000313" key="2">
    <source>
        <dbReference type="Proteomes" id="UP000178849"/>
    </source>
</evidence>
<dbReference type="EMBL" id="MHKL01000030">
    <property type="protein sequence ID" value="OGY89029.1"/>
    <property type="molecule type" value="Genomic_DNA"/>
</dbReference>
<gene>
    <name evidence="1" type="ORF">A2927_00695</name>
</gene>
<name>A0A1G2BKJ5_9BACT</name>
<dbReference type="Proteomes" id="UP000178849">
    <property type="component" value="Unassembled WGS sequence"/>
</dbReference>
<protein>
    <submittedName>
        <fullName evidence="1">Uncharacterized protein</fullName>
    </submittedName>
</protein>